<organism evidence="3">
    <name type="scientific">Caldilineaceae bacterium SB0664_bin_27</name>
    <dbReference type="NCBI Taxonomy" id="2605260"/>
    <lineage>
        <taxon>Bacteria</taxon>
        <taxon>Bacillati</taxon>
        <taxon>Chloroflexota</taxon>
        <taxon>Caldilineae</taxon>
        <taxon>Caldilineales</taxon>
        <taxon>Caldilineaceae</taxon>
    </lineage>
</organism>
<keyword evidence="2" id="KW-0812">Transmembrane</keyword>
<evidence type="ECO:0000313" key="3">
    <source>
        <dbReference type="EMBL" id="MXY93832.1"/>
    </source>
</evidence>
<dbReference type="AlphaFoldDB" id="A0A6B0YVQ9"/>
<feature type="compositionally biased region" description="Acidic residues" evidence="1">
    <location>
        <begin position="11"/>
        <end position="26"/>
    </location>
</feature>
<feature type="transmembrane region" description="Helical" evidence="2">
    <location>
        <begin position="191"/>
        <end position="210"/>
    </location>
</feature>
<feature type="region of interest" description="Disordered" evidence="1">
    <location>
        <begin position="215"/>
        <end position="252"/>
    </location>
</feature>
<proteinExistence type="predicted"/>
<keyword evidence="2" id="KW-0472">Membrane</keyword>
<evidence type="ECO:0008006" key="4">
    <source>
        <dbReference type="Google" id="ProtNLM"/>
    </source>
</evidence>
<feature type="compositionally biased region" description="Low complexity" evidence="1">
    <location>
        <begin position="215"/>
        <end position="229"/>
    </location>
</feature>
<feature type="compositionally biased region" description="Low complexity" evidence="1">
    <location>
        <begin position="92"/>
        <end position="107"/>
    </location>
</feature>
<sequence>MIDETRRPDSETDLEEPVFASEEEGSPESQTESSSDDTPDPTPLPEPRLPAEPLAETRIESEVDVQGTDVQGIEEPVFASGAEPEETYETGQQQESPESVYEPPEVEFSASAPEFEAWKSEEPFDGGFDGQDDDRQDSPVAGTDWVNVAPDSESTEEARLETEYNFFDDTPAAEVAAAPPPTRKLGRTGPVWVLGGITLVLIVGVVWLGISRLTGSEVSSTEPPSEPSVQQVAAEEPTPVPPTNTPGPDPTPTPMLLPVNANVTVGETEGQGVKLRAEPGLAGTLVEIIAEGTTMVVLEDDPDSQHAEYPVPSDGYLWYRMRVPDRVDGEGNPLIGWSASEFFVVDVP</sequence>
<feature type="compositionally biased region" description="Basic and acidic residues" evidence="1">
    <location>
        <begin position="1"/>
        <end position="10"/>
    </location>
</feature>
<evidence type="ECO:0000256" key="1">
    <source>
        <dbReference type="SAM" id="MobiDB-lite"/>
    </source>
</evidence>
<gene>
    <name evidence="3" type="ORF">F4Y42_10335</name>
</gene>
<feature type="region of interest" description="Disordered" evidence="1">
    <location>
        <begin position="1"/>
        <end position="155"/>
    </location>
</feature>
<comment type="caution">
    <text evidence="3">The sequence shown here is derived from an EMBL/GenBank/DDBJ whole genome shotgun (WGS) entry which is preliminary data.</text>
</comment>
<evidence type="ECO:0000256" key="2">
    <source>
        <dbReference type="SAM" id="Phobius"/>
    </source>
</evidence>
<accession>A0A6B0YVQ9</accession>
<dbReference type="EMBL" id="VXRG01000087">
    <property type="protein sequence ID" value="MXY93832.1"/>
    <property type="molecule type" value="Genomic_DNA"/>
</dbReference>
<name>A0A6B0YVQ9_9CHLR</name>
<keyword evidence="2" id="KW-1133">Transmembrane helix</keyword>
<protein>
    <recommendedName>
        <fullName evidence="4">SH3 domain-containing protein</fullName>
    </recommendedName>
</protein>
<reference evidence="3" key="1">
    <citation type="submission" date="2019-09" db="EMBL/GenBank/DDBJ databases">
        <title>Characterisation of the sponge microbiome using genome-centric metagenomics.</title>
        <authorList>
            <person name="Engelberts J.P."/>
            <person name="Robbins S.J."/>
            <person name="De Goeij J.M."/>
            <person name="Aranda M."/>
            <person name="Bell S.C."/>
            <person name="Webster N.S."/>
        </authorList>
    </citation>
    <scope>NUCLEOTIDE SEQUENCE</scope>
    <source>
        <strain evidence="3">SB0664_bin_27</strain>
    </source>
</reference>
<feature type="compositionally biased region" description="Pro residues" evidence="1">
    <location>
        <begin position="40"/>
        <end position="50"/>
    </location>
</feature>
<feature type="compositionally biased region" description="Pro residues" evidence="1">
    <location>
        <begin position="238"/>
        <end position="252"/>
    </location>
</feature>